<evidence type="ECO:0000256" key="6">
    <source>
        <dbReference type="ARBA" id="ARBA00022927"/>
    </source>
</evidence>
<protein>
    <recommendedName>
        <fullName evidence="3">Flagellar assembly protein FliH</fullName>
    </recommendedName>
</protein>
<dbReference type="GO" id="GO:0044781">
    <property type="term" value="P:bacterial-type flagellum organization"/>
    <property type="evidence" value="ECO:0007669"/>
    <property type="project" value="UniProtKB-KW"/>
</dbReference>
<evidence type="ECO:0000256" key="1">
    <source>
        <dbReference type="ARBA" id="ARBA00003041"/>
    </source>
</evidence>
<gene>
    <name evidence="10" type="ORF">D0Y96_04500</name>
</gene>
<keyword evidence="6" id="KW-0653">Protein transport</keyword>
<reference evidence="10 11" key="1">
    <citation type="submission" date="2018-08" db="EMBL/GenBank/DDBJ databases">
        <title>Acidipila sp. 4G-K13, an acidobacterium isolated from forest soil.</title>
        <authorList>
            <person name="Gao Z.-H."/>
            <person name="Qiu L.-H."/>
        </authorList>
    </citation>
    <scope>NUCLEOTIDE SEQUENCE [LARGE SCALE GENOMIC DNA]</scope>
    <source>
        <strain evidence="10 11">4G-K13</strain>
    </source>
</reference>
<evidence type="ECO:0000256" key="3">
    <source>
        <dbReference type="ARBA" id="ARBA00016507"/>
    </source>
</evidence>
<dbReference type="RefSeq" id="WP_117298171.1">
    <property type="nucleotide sequence ID" value="NZ_QVQT02000002.1"/>
</dbReference>
<keyword evidence="8" id="KW-0175">Coiled coil</keyword>
<dbReference type="GO" id="GO:0015031">
    <property type="term" value="P:protein transport"/>
    <property type="evidence" value="ECO:0007669"/>
    <property type="project" value="UniProtKB-KW"/>
</dbReference>
<evidence type="ECO:0000259" key="9">
    <source>
        <dbReference type="Pfam" id="PF02108"/>
    </source>
</evidence>
<comment type="similarity">
    <text evidence="2">Belongs to the FliH family.</text>
</comment>
<dbReference type="AlphaFoldDB" id="A0A372IR73"/>
<evidence type="ECO:0000256" key="7">
    <source>
        <dbReference type="ARBA" id="ARBA00023225"/>
    </source>
</evidence>
<dbReference type="PANTHER" id="PTHR34982:SF1">
    <property type="entry name" value="FLAGELLAR ASSEMBLY PROTEIN FLIH"/>
    <property type="match status" value="1"/>
</dbReference>
<feature type="coiled-coil region" evidence="8">
    <location>
        <begin position="37"/>
        <end position="71"/>
    </location>
</feature>
<dbReference type="OrthoDB" id="122610at2"/>
<sequence length="246" mass="27282">MLQETERRVQRLEYLPFGGNGANLSVSILAEPGEVQEQSAAERASELERQIATLREQTARLTRQTEEARREGIEQGRTEELHRQTELLERCATGLTQAAESFRADRDQYLGAVEHEVVRLALAVAARVLHREAQMDPLMLSGAVRVALGQLAETAEVRLRVPAAELDLWAEMLRLIPNLALRPELISDERLQSGEAVLEAQTGSVDLGVRAQMEEIERGFFDLLESREEMRGAASEQASGSRGQAG</sequence>
<dbReference type="InterPro" id="IPR018035">
    <property type="entry name" value="Flagellar_FliH/T3SS_HrpE"/>
</dbReference>
<comment type="caution">
    <text evidence="10">The sequence shown here is derived from an EMBL/GenBank/DDBJ whole genome shotgun (WGS) entry which is preliminary data.</text>
</comment>
<name>A0A372IR73_9BACT</name>
<accession>A0A372IR73</accession>
<evidence type="ECO:0000313" key="11">
    <source>
        <dbReference type="Proteomes" id="UP000264702"/>
    </source>
</evidence>
<evidence type="ECO:0000256" key="2">
    <source>
        <dbReference type="ARBA" id="ARBA00006602"/>
    </source>
</evidence>
<proteinExistence type="inferred from homology"/>
<evidence type="ECO:0000256" key="5">
    <source>
        <dbReference type="ARBA" id="ARBA00022795"/>
    </source>
</evidence>
<dbReference type="EMBL" id="QVQT01000002">
    <property type="protein sequence ID" value="RFU17422.1"/>
    <property type="molecule type" value="Genomic_DNA"/>
</dbReference>
<organism evidence="10 11">
    <name type="scientific">Paracidobacterium acidisoli</name>
    <dbReference type="NCBI Taxonomy" id="2303751"/>
    <lineage>
        <taxon>Bacteria</taxon>
        <taxon>Pseudomonadati</taxon>
        <taxon>Acidobacteriota</taxon>
        <taxon>Terriglobia</taxon>
        <taxon>Terriglobales</taxon>
        <taxon>Acidobacteriaceae</taxon>
        <taxon>Paracidobacterium</taxon>
    </lineage>
</organism>
<evidence type="ECO:0000256" key="4">
    <source>
        <dbReference type="ARBA" id="ARBA00022448"/>
    </source>
</evidence>
<keyword evidence="11" id="KW-1185">Reference proteome</keyword>
<dbReference type="PANTHER" id="PTHR34982">
    <property type="entry name" value="YOP PROTEINS TRANSLOCATION PROTEIN L"/>
    <property type="match status" value="1"/>
</dbReference>
<dbReference type="InterPro" id="IPR051472">
    <property type="entry name" value="T3SS_Stator/FliH"/>
</dbReference>
<evidence type="ECO:0000313" key="10">
    <source>
        <dbReference type="EMBL" id="RFU17422.1"/>
    </source>
</evidence>
<comment type="function">
    <text evidence="1">Needed for flagellar regrowth and assembly.</text>
</comment>
<dbReference type="Proteomes" id="UP000264702">
    <property type="component" value="Unassembled WGS sequence"/>
</dbReference>
<keyword evidence="5" id="KW-1005">Bacterial flagellum biogenesis</keyword>
<feature type="domain" description="Flagellar assembly protein FliH/Type III secretion system HrpE" evidence="9">
    <location>
        <begin position="93"/>
        <end position="215"/>
    </location>
</feature>
<dbReference type="GO" id="GO:0005829">
    <property type="term" value="C:cytosol"/>
    <property type="evidence" value="ECO:0007669"/>
    <property type="project" value="TreeGrafter"/>
</dbReference>
<keyword evidence="7" id="KW-1006">Bacterial flagellum protein export</keyword>
<keyword evidence="4" id="KW-0813">Transport</keyword>
<dbReference type="Pfam" id="PF02108">
    <property type="entry name" value="FliH"/>
    <property type="match status" value="1"/>
</dbReference>
<evidence type="ECO:0000256" key="8">
    <source>
        <dbReference type="SAM" id="Coils"/>
    </source>
</evidence>